<evidence type="ECO:0000256" key="1">
    <source>
        <dbReference type="ARBA" id="ARBA00023002"/>
    </source>
</evidence>
<dbReference type="InterPro" id="IPR016040">
    <property type="entry name" value="NAD(P)-bd_dom"/>
</dbReference>
<dbReference type="Pfam" id="PF14027">
    <property type="entry name" value="Questin_oxidase"/>
    <property type="match status" value="1"/>
</dbReference>
<organism evidence="3 4">
    <name type="scientific">Aspergillus lucknowensis</name>
    <dbReference type="NCBI Taxonomy" id="176173"/>
    <lineage>
        <taxon>Eukaryota</taxon>
        <taxon>Fungi</taxon>
        <taxon>Dikarya</taxon>
        <taxon>Ascomycota</taxon>
        <taxon>Pezizomycotina</taxon>
        <taxon>Eurotiomycetes</taxon>
        <taxon>Eurotiomycetidae</taxon>
        <taxon>Eurotiales</taxon>
        <taxon>Aspergillaceae</taxon>
        <taxon>Aspergillus</taxon>
        <taxon>Aspergillus subgen. Nidulantes</taxon>
    </lineage>
</organism>
<dbReference type="Gene3D" id="3.40.50.720">
    <property type="entry name" value="NAD(P)-binding Rossmann-like Domain"/>
    <property type="match status" value="1"/>
</dbReference>
<name>A0ABR4L5F5_9EURO</name>
<keyword evidence="4" id="KW-1185">Reference proteome</keyword>
<gene>
    <name evidence="3" type="ORF">BJX67DRAFT_387296</name>
</gene>
<accession>A0ABR4L5F5</accession>
<keyword evidence="1" id="KW-0560">Oxidoreductase</keyword>
<feature type="domain" description="NAD(P)-binding" evidence="2">
    <location>
        <begin position="8"/>
        <end position="211"/>
    </location>
</feature>
<sequence>MPTYAILGATGNTGTALIQNILRTPSSRVNAYCRNKAKLLRLLPDLDLAANKSVDIYEGSITDLALIHACIRNTSAVFLVATTNDNIPGCRISQDSVRTVLDALQKIRTEEPDLPLPKLVLLSSATIDPHLGRKMPGWFKPIMKTAASHVYKDLIEAERLMRANEAWVTSIFIKPGGLSVDIQRGHKLDFDEQESFISYLDLAAAMLEAADEGAGLYDGRNINLTASTLSKIPNNYAPSHGQDPAVTLTNQLLQINHDKLHIFFRDLNGHNHLVHNLLTRIAIGATPAQLQTAFDDDLPTQRAAPPVDEAVVANLGEEKYFFDRISQITQYTNFLRFFERKIGNHGDGWKCVVNEYVFSRSRIANAILPLMYDGAYHSIIHLGLGVEFEQPSIIAEALAQAAAHDSFRTDYFFLTAEERAPRYKGDEALVTLLNEIKATPKIVTAAKTPGLIGTMKMKKAVLANAGDEIIDIVARFRVTPETLEKRTAEVLNFCAYLAGSAQRPGYARKIDFFFMHCVTSSIFFSVLNRQDWIAVEDKVRLVEWKGRLDLMWYAICGVPELDIDAVRGYQGPLTGNMGWEELFGVVNEQHDDGHVAKFVRALKNAEEVCKDFEDDAGFMVKGDMWLRIARMAYDSTLETTPMTRWVVMAGMDSAWSSVQKV</sequence>
<dbReference type="Proteomes" id="UP001610432">
    <property type="component" value="Unassembled WGS sequence"/>
</dbReference>
<reference evidence="3 4" key="1">
    <citation type="submission" date="2024-07" db="EMBL/GenBank/DDBJ databases">
        <title>Section-level genome sequencing and comparative genomics of Aspergillus sections Usti and Cavernicolus.</title>
        <authorList>
            <consortium name="Lawrence Berkeley National Laboratory"/>
            <person name="Nybo J.L."/>
            <person name="Vesth T.C."/>
            <person name="Theobald S."/>
            <person name="Frisvad J.C."/>
            <person name="Larsen T.O."/>
            <person name="Kjaerboelling I."/>
            <person name="Rothschild-Mancinelli K."/>
            <person name="Lyhne E.K."/>
            <person name="Kogle M.E."/>
            <person name="Barry K."/>
            <person name="Clum A."/>
            <person name="Na H."/>
            <person name="Ledsgaard L."/>
            <person name="Lin J."/>
            <person name="Lipzen A."/>
            <person name="Kuo A."/>
            <person name="Riley R."/>
            <person name="Mondo S."/>
            <person name="Labutti K."/>
            <person name="Haridas S."/>
            <person name="Pangalinan J."/>
            <person name="Salamov A.A."/>
            <person name="Simmons B.A."/>
            <person name="Magnuson J.K."/>
            <person name="Chen J."/>
            <person name="Drula E."/>
            <person name="Henrissat B."/>
            <person name="Wiebenga A."/>
            <person name="Lubbers R.J."/>
            <person name="Gomes A.C."/>
            <person name="Macurrencykelacurrency M.R."/>
            <person name="Stajich J."/>
            <person name="Grigoriev I.V."/>
            <person name="Mortensen U.H."/>
            <person name="De Vries R.P."/>
            <person name="Baker S.E."/>
            <person name="Andersen M.R."/>
        </authorList>
    </citation>
    <scope>NUCLEOTIDE SEQUENCE [LARGE SCALE GENOMIC DNA]</scope>
    <source>
        <strain evidence="3 4">CBS 449.75</strain>
    </source>
</reference>
<dbReference type="GeneID" id="98149272"/>
<dbReference type="Pfam" id="PF13460">
    <property type="entry name" value="NAD_binding_10"/>
    <property type="match status" value="1"/>
</dbReference>
<dbReference type="InterPro" id="IPR025337">
    <property type="entry name" value="Questin_oxidase-like"/>
</dbReference>
<dbReference type="InterPro" id="IPR036291">
    <property type="entry name" value="NAD(P)-bd_dom_sf"/>
</dbReference>
<dbReference type="PANTHER" id="PTHR35870">
    <property type="entry name" value="PROTEIN, PUTATIVE (AFU_ORTHOLOGUE AFUA_5G03330)-RELATED"/>
    <property type="match status" value="1"/>
</dbReference>
<evidence type="ECO:0000259" key="2">
    <source>
        <dbReference type="Pfam" id="PF13460"/>
    </source>
</evidence>
<dbReference type="SUPFAM" id="SSF51735">
    <property type="entry name" value="NAD(P)-binding Rossmann-fold domains"/>
    <property type="match status" value="1"/>
</dbReference>
<protein>
    <recommendedName>
        <fullName evidence="2">NAD(P)-binding domain-containing protein</fullName>
    </recommendedName>
</protein>
<evidence type="ECO:0000313" key="4">
    <source>
        <dbReference type="Proteomes" id="UP001610432"/>
    </source>
</evidence>
<dbReference type="PANTHER" id="PTHR35870:SF7">
    <property type="entry name" value="BAEYER-VILLIGER OXIDASE MDPL"/>
    <property type="match status" value="1"/>
</dbReference>
<dbReference type="RefSeq" id="XP_070880335.1">
    <property type="nucleotide sequence ID" value="XM_071034200.1"/>
</dbReference>
<dbReference type="EMBL" id="JBFXLQ010000126">
    <property type="protein sequence ID" value="KAL2859779.1"/>
    <property type="molecule type" value="Genomic_DNA"/>
</dbReference>
<evidence type="ECO:0000313" key="3">
    <source>
        <dbReference type="EMBL" id="KAL2859779.1"/>
    </source>
</evidence>
<comment type="caution">
    <text evidence="3">The sequence shown here is derived from an EMBL/GenBank/DDBJ whole genome shotgun (WGS) entry which is preliminary data.</text>
</comment>
<proteinExistence type="predicted"/>